<evidence type="ECO:0000313" key="3">
    <source>
        <dbReference type="Proteomes" id="UP001630127"/>
    </source>
</evidence>
<protein>
    <submittedName>
        <fullName evidence="2">Uncharacterized protein</fullName>
    </submittedName>
</protein>
<keyword evidence="1" id="KW-0175">Coiled coil</keyword>
<gene>
    <name evidence="2" type="ORF">ACH5RR_015011</name>
</gene>
<dbReference type="AlphaFoldDB" id="A0ABD2ZRW9"/>
<dbReference type="EMBL" id="JBJUIK010000007">
    <property type="protein sequence ID" value="KAL3522177.1"/>
    <property type="molecule type" value="Genomic_DNA"/>
</dbReference>
<evidence type="ECO:0000313" key="2">
    <source>
        <dbReference type="EMBL" id="KAL3522177.1"/>
    </source>
</evidence>
<organism evidence="2 3">
    <name type="scientific">Cinchona calisaya</name>
    <dbReference type="NCBI Taxonomy" id="153742"/>
    <lineage>
        <taxon>Eukaryota</taxon>
        <taxon>Viridiplantae</taxon>
        <taxon>Streptophyta</taxon>
        <taxon>Embryophyta</taxon>
        <taxon>Tracheophyta</taxon>
        <taxon>Spermatophyta</taxon>
        <taxon>Magnoliopsida</taxon>
        <taxon>eudicotyledons</taxon>
        <taxon>Gunneridae</taxon>
        <taxon>Pentapetalae</taxon>
        <taxon>asterids</taxon>
        <taxon>lamiids</taxon>
        <taxon>Gentianales</taxon>
        <taxon>Rubiaceae</taxon>
        <taxon>Cinchonoideae</taxon>
        <taxon>Cinchoneae</taxon>
        <taxon>Cinchona</taxon>
    </lineage>
</organism>
<keyword evidence="3" id="KW-1185">Reference proteome</keyword>
<accession>A0ABD2ZRW9</accession>
<dbReference type="Proteomes" id="UP001630127">
    <property type="component" value="Unassembled WGS sequence"/>
</dbReference>
<proteinExistence type="predicted"/>
<feature type="coiled-coil region" evidence="1">
    <location>
        <begin position="90"/>
        <end position="124"/>
    </location>
</feature>
<sequence length="153" mass="16839">MATMNALVTCKVDGKSKHLKVRVPIISSSLGARKKEHLQSIKKDSASRICLGIRSSLKSTSKVSKSWSLPKEKDSYMLSMVVALIMAIGAMSVENQLASMAQAIEKLTKTIEEKDAQIDILMRKLEAQQLGETSQLNHGETRQVLPLTKSLML</sequence>
<comment type="caution">
    <text evidence="2">The sequence shown here is derived from an EMBL/GenBank/DDBJ whole genome shotgun (WGS) entry which is preliminary data.</text>
</comment>
<name>A0ABD2ZRW9_9GENT</name>
<reference evidence="2 3" key="1">
    <citation type="submission" date="2024-11" db="EMBL/GenBank/DDBJ databases">
        <title>A near-complete genome assembly of Cinchona calisaya.</title>
        <authorList>
            <person name="Lian D.C."/>
            <person name="Zhao X.W."/>
            <person name="Wei L."/>
        </authorList>
    </citation>
    <scope>NUCLEOTIDE SEQUENCE [LARGE SCALE GENOMIC DNA]</scope>
    <source>
        <tissue evidence="2">Nenye</tissue>
    </source>
</reference>
<evidence type="ECO:0000256" key="1">
    <source>
        <dbReference type="SAM" id="Coils"/>
    </source>
</evidence>